<keyword evidence="7 11" id="KW-0630">Potassium</keyword>
<evidence type="ECO:0000256" key="9">
    <source>
        <dbReference type="ARBA" id="ARBA00023065"/>
    </source>
</evidence>
<comment type="function">
    <text evidence="11">Part of the high-affinity ATP-driven potassium transport (or Kdp) system, which catalyzes the hydrolysis of ATP coupled with the electrogenic transport of potassium into the cytoplasm. This subunit acts as a catalytic chaperone that increases the ATP-binding affinity of the ATP-hydrolyzing subunit KdpB by the formation of a transient KdpB/KdpC/ATP ternary complex.</text>
</comment>
<evidence type="ECO:0000256" key="8">
    <source>
        <dbReference type="ARBA" id="ARBA00022989"/>
    </source>
</evidence>
<proteinExistence type="inferred from homology"/>
<keyword evidence="3 11" id="KW-0633">Potassium transport</keyword>
<accession>A0ABT9PEF2</accession>
<dbReference type="InterPro" id="IPR003820">
    <property type="entry name" value="KdpC"/>
</dbReference>
<feature type="transmembrane region" description="Helical" evidence="11">
    <location>
        <begin position="12"/>
        <end position="31"/>
    </location>
</feature>
<evidence type="ECO:0000256" key="10">
    <source>
        <dbReference type="ARBA" id="ARBA00023136"/>
    </source>
</evidence>
<comment type="subunit">
    <text evidence="11">The system is composed of three essential subunits: KdpA, KdpB and KdpC.</text>
</comment>
<evidence type="ECO:0000256" key="7">
    <source>
        <dbReference type="ARBA" id="ARBA00022958"/>
    </source>
</evidence>
<keyword evidence="4 11" id="KW-0812">Transmembrane</keyword>
<comment type="similarity">
    <text evidence="11">Belongs to the KdpC family.</text>
</comment>
<evidence type="ECO:0000256" key="1">
    <source>
        <dbReference type="ARBA" id="ARBA00022448"/>
    </source>
</evidence>
<keyword evidence="9 11" id="KW-0406">Ion transport</keyword>
<keyword evidence="8 11" id="KW-1133">Transmembrane helix</keyword>
<gene>
    <name evidence="11" type="primary">kdpC</name>
    <name evidence="12" type="ORF">J2S57_006109</name>
</gene>
<keyword evidence="2 11" id="KW-1003">Cell membrane</keyword>
<organism evidence="12 13">
    <name type="scientific">Kineosporia succinea</name>
    <dbReference type="NCBI Taxonomy" id="84632"/>
    <lineage>
        <taxon>Bacteria</taxon>
        <taxon>Bacillati</taxon>
        <taxon>Actinomycetota</taxon>
        <taxon>Actinomycetes</taxon>
        <taxon>Kineosporiales</taxon>
        <taxon>Kineosporiaceae</taxon>
        <taxon>Kineosporia</taxon>
    </lineage>
</organism>
<name>A0ABT9PEF2_9ACTN</name>
<comment type="caution">
    <text evidence="12">The sequence shown here is derived from an EMBL/GenBank/DDBJ whole genome shotgun (WGS) entry which is preliminary data.</text>
</comment>
<evidence type="ECO:0000256" key="6">
    <source>
        <dbReference type="ARBA" id="ARBA00022840"/>
    </source>
</evidence>
<comment type="subcellular location">
    <subcellularLocation>
        <location evidence="11">Cell membrane</location>
        <topology evidence="11">Single-pass membrane protein</topology>
    </subcellularLocation>
</comment>
<keyword evidence="5 11" id="KW-0547">Nucleotide-binding</keyword>
<reference evidence="12 13" key="1">
    <citation type="submission" date="2023-07" db="EMBL/GenBank/DDBJ databases">
        <title>Sequencing the genomes of 1000 actinobacteria strains.</title>
        <authorList>
            <person name="Klenk H.-P."/>
        </authorList>
    </citation>
    <scope>NUCLEOTIDE SEQUENCE [LARGE SCALE GENOMIC DNA]</scope>
    <source>
        <strain evidence="12 13">DSM 44388</strain>
    </source>
</reference>
<sequence length="287" mass="29199">MRIPSWIGQHLAAVRLLIVMTLILGLAYPLAVTAVAQIPGLKNKAAGSLLEKGDTVIGSELIGQSFTDAEGNALPQYFQSRPSAAGDGYDPLSTSASNLGPEDIVDTLGADASPSLLTQICSRSLAVGAREGVDGSRPYCTPDGVGAVLGVWHADGGTGPVTRVVSLNQAAPARPFVGTYEGVTVEPAEPGTEYTGYVATPVRGSASGSPAVPADAVTASASGLDPQISVAYAELQVRRVAKERGLDPAGVESLVQEFTTGRTLGFMGEPGVNVLELNLALDSGAGA</sequence>
<dbReference type="RefSeq" id="WP_307249432.1">
    <property type="nucleotide sequence ID" value="NZ_JAUSQZ010000001.1"/>
</dbReference>
<evidence type="ECO:0000313" key="13">
    <source>
        <dbReference type="Proteomes" id="UP001235712"/>
    </source>
</evidence>
<dbReference type="Pfam" id="PF02669">
    <property type="entry name" value="KdpC"/>
    <property type="match status" value="2"/>
</dbReference>
<evidence type="ECO:0000256" key="3">
    <source>
        <dbReference type="ARBA" id="ARBA00022538"/>
    </source>
</evidence>
<dbReference type="HAMAP" id="MF_00276">
    <property type="entry name" value="KdpC"/>
    <property type="match status" value="1"/>
</dbReference>
<evidence type="ECO:0000256" key="2">
    <source>
        <dbReference type="ARBA" id="ARBA00022475"/>
    </source>
</evidence>
<protein>
    <recommendedName>
        <fullName evidence="11">Potassium-transporting ATPase KdpC subunit</fullName>
    </recommendedName>
    <alternativeName>
        <fullName evidence="11">ATP phosphohydrolase [potassium-transporting] C chain</fullName>
    </alternativeName>
    <alternativeName>
        <fullName evidence="11">Potassium-binding and translocating subunit C</fullName>
    </alternativeName>
    <alternativeName>
        <fullName evidence="11">Potassium-translocating ATPase C chain</fullName>
    </alternativeName>
</protein>
<keyword evidence="13" id="KW-1185">Reference proteome</keyword>
<evidence type="ECO:0000256" key="11">
    <source>
        <dbReference type="HAMAP-Rule" id="MF_00276"/>
    </source>
</evidence>
<evidence type="ECO:0000313" key="12">
    <source>
        <dbReference type="EMBL" id="MDP9830360.1"/>
    </source>
</evidence>
<dbReference type="PANTHER" id="PTHR30042">
    <property type="entry name" value="POTASSIUM-TRANSPORTING ATPASE C CHAIN"/>
    <property type="match status" value="1"/>
</dbReference>
<dbReference type="Proteomes" id="UP001235712">
    <property type="component" value="Unassembled WGS sequence"/>
</dbReference>
<evidence type="ECO:0000256" key="5">
    <source>
        <dbReference type="ARBA" id="ARBA00022741"/>
    </source>
</evidence>
<dbReference type="EMBL" id="JAUSQZ010000001">
    <property type="protein sequence ID" value="MDP9830360.1"/>
    <property type="molecule type" value="Genomic_DNA"/>
</dbReference>
<dbReference type="PANTHER" id="PTHR30042:SF2">
    <property type="entry name" value="POTASSIUM-TRANSPORTING ATPASE KDPC SUBUNIT"/>
    <property type="match status" value="1"/>
</dbReference>
<keyword evidence="1 11" id="KW-0813">Transport</keyword>
<keyword evidence="6 11" id="KW-0067">ATP-binding</keyword>
<keyword evidence="10 11" id="KW-0472">Membrane</keyword>
<evidence type="ECO:0000256" key="4">
    <source>
        <dbReference type="ARBA" id="ARBA00022692"/>
    </source>
</evidence>